<evidence type="ECO:0000313" key="2">
    <source>
        <dbReference type="EMBL" id="KAE8239056.1"/>
    </source>
</evidence>
<proteinExistence type="predicted"/>
<dbReference type="AlphaFoldDB" id="A0A8X7MJV6"/>
<reference evidence="2" key="1">
    <citation type="submission" date="2016-04" db="EMBL/GenBank/DDBJ databases">
        <authorList>
            <person name="Nguyen H.D."/>
            <person name="Samba Siva P."/>
            <person name="Cullis J."/>
            <person name="Levesque C.A."/>
            <person name="Hambleton S."/>
        </authorList>
    </citation>
    <scope>NUCLEOTIDE SEQUENCE</scope>
    <source>
        <strain evidence="2">DAOMC 236426</strain>
    </source>
</reference>
<keyword evidence="3" id="KW-1185">Reference proteome</keyword>
<feature type="compositionally biased region" description="Polar residues" evidence="1">
    <location>
        <begin position="77"/>
        <end position="96"/>
    </location>
</feature>
<evidence type="ECO:0000256" key="1">
    <source>
        <dbReference type="SAM" id="MobiDB-lite"/>
    </source>
</evidence>
<reference evidence="2" key="2">
    <citation type="journal article" date="2019" name="IMA Fungus">
        <title>Genome sequencing and comparison of five Tilletia species to identify candidate genes for the detection of regulated species infecting wheat.</title>
        <authorList>
            <person name="Nguyen H.D.T."/>
            <person name="Sultana T."/>
            <person name="Kesanakurti P."/>
            <person name="Hambleton S."/>
        </authorList>
    </citation>
    <scope>NUCLEOTIDE SEQUENCE</scope>
    <source>
        <strain evidence="2">DAOMC 236426</strain>
    </source>
</reference>
<comment type="caution">
    <text evidence="2">The sequence shown here is derived from an EMBL/GenBank/DDBJ whole genome shotgun (WGS) entry which is preliminary data.</text>
</comment>
<sequence>MRTQLEVAGEANVALHSEITTLRGRVLALEKITDDYERRNESLLQLQSEANLRVAALAGICRRRTDVTPPQDAAVASSESRTPLSIQQAPRQSSPVSTVGLPFYCYSTQTKSEEDSLKDQLLASGEPASLAKMKAPSSDVRQPPLPLDSPTAKRVRTMRWASAQGPTI</sequence>
<name>A0A8X7MJV6_9BASI</name>
<evidence type="ECO:0000313" key="3">
    <source>
        <dbReference type="Proteomes" id="UP000077684"/>
    </source>
</evidence>
<feature type="region of interest" description="Disordered" evidence="1">
    <location>
        <begin position="66"/>
        <end position="96"/>
    </location>
</feature>
<protein>
    <submittedName>
        <fullName evidence="2">Uncharacterized protein</fullName>
    </submittedName>
</protein>
<dbReference type="Proteomes" id="UP000077684">
    <property type="component" value="Unassembled WGS sequence"/>
</dbReference>
<dbReference type="EMBL" id="LWDE02001911">
    <property type="protein sequence ID" value="KAE8239056.1"/>
    <property type="molecule type" value="Genomic_DNA"/>
</dbReference>
<organism evidence="2 3">
    <name type="scientific">Tilletia controversa</name>
    <name type="common">dwarf bunt fungus</name>
    <dbReference type="NCBI Taxonomy" id="13291"/>
    <lineage>
        <taxon>Eukaryota</taxon>
        <taxon>Fungi</taxon>
        <taxon>Dikarya</taxon>
        <taxon>Basidiomycota</taxon>
        <taxon>Ustilaginomycotina</taxon>
        <taxon>Exobasidiomycetes</taxon>
        <taxon>Tilletiales</taxon>
        <taxon>Tilletiaceae</taxon>
        <taxon>Tilletia</taxon>
    </lineage>
</organism>
<gene>
    <name evidence="2" type="ORF">A4X06_0g8525</name>
</gene>
<accession>A0A8X7MJV6</accession>
<feature type="region of interest" description="Disordered" evidence="1">
    <location>
        <begin position="121"/>
        <end position="168"/>
    </location>
</feature>